<dbReference type="InterPro" id="IPR008863">
    <property type="entry name" value="Toxic_anion-R_TelA"/>
</dbReference>
<evidence type="ECO:0000256" key="2">
    <source>
        <dbReference type="SAM" id="MobiDB-lite"/>
    </source>
</evidence>
<keyword evidence="4" id="KW-1185">Reference proteome</keyword>
<protein>
    <submittedName>
        <fullName evidence="3">Toxic anion resistance protein</fullName>
    </submittedName>
</protein>
<evidence type="ECO:0000256" key="1">
    <source>
        <dbReference type="ARBA" id="ARBA00005541"/>
    </source>
</evidence>
<organism evidence="3 4">
    <name type="scientific">Ammonicoccus fulvus</name>
    <dbReference type="NCBI Taxonomy" id="3138240"/>
    <lineage>
        <taxon>Bacteria</taxon>
        <taxon>Bacillati</taxon>
        <taxon>Actinomycetota</taxon>
        <taxon>Actinomycetes</taxon>
        <taxon>Propionibacteriales</taxon>
        <taxon>Propionibacteriaceae</taxon>
        <taxon>Ammonicoccus</taxon>
    </lineage>
</organism>
<comment type="similarity">
    <text evidence="1">Belongs to the TelA family.</text>
</comment>
<feature type="region of interest" description="Disordered" evidence="2">
    <location>
        <begin position="413"/>
        <end position="435"/>
    </location>
</feature>
<dbReference type="RefSeq" id="WP_425308716.1">
    <property type="nucleotide sequence ID" value="NZ_CP154795.1"/>
</dbReference>
<dbReference type="EMBL" id="CP154795">
    <property type="protein sequence ID" value="XAN07265.1"/>
    <property type="molecule type" value="Genomic_DNA"/>
</dbReference>
<sequence length="435" mass="47086">MSNQPPFPSYSAGAGGAAAAQPAPLAPPAGVENVLTLEAPPAPAPVTATAAPRMAPPVKQEQVPVLDQKVDAFMSALTAAQPKSPEMEAQATAVRNMGDADIRKAAETSNRLLNAPVKALKEGGISQGSSIGKTLLELRRTVEDLDPAQATGVRKFLGMIPMGDKIVDYFRKYQSAQSHLNGLLHSLQNGKDELTKDNVALNMEKQNLWATMGRLNQYIYIAERLDAKLAAQLAEMEITDPEKAQSLSQDVLFYVRQKHQDLLTQLAVSIQSYLAIDVIIKNNIELIKGVDRASTTTMSALRTAVIVSQALTNQKLVLDQITALNTTTSNIIEQTSLALKQNSAAIQKGAAESTIGITQLQNAFANIYATMDSIDQFKLQALDNMAQTIGVLEHEVDKSRSYLNRVSQQDQRLASGSMNFEGAPPQVDHRTQEMR</sequence>
<name>A0ABZ3FQ14_9ACTN</name>
<feature type="region of interest" description="Disordered" evidence="2">
    <location>
        <begin position="1"/>
        <end position="28"/>
    </location>
</feature>
<evidence type="ECO:0000313" key="4">
    <source>
        <dbReference type="Proteomes" id="UP001442841"/>
    </source>
</evidence>
<dbReference type="Proteomes" id="UP001442841">
    <property type="component" value="Chromosome"/>
</dbReference>
<proteinExistence type="inferred from homology"/>
<dbReference type="Pfam" id="PF05816">
    <property type="entry name" value="TelA"/>
    <property type="match status" value="1"/>
</dbReference>
<reference evidence="3 4" key="1">
    <citation type="submission" date="2024-04" db="EMBL/GenBank/DDBJ databases">
        <title>Isolation of an actinomycete strain from pig manure.</title>
        <authorList>
            <person name="Gong T."/>
            <person name="Yu Z."/>
            <person name="An M."/>
            <person name="Wei C."/>
            <person name="Yang W."/>
            <person name="Liu L."/>
        </authorList>
    </citation>
    <scope>NUCLEOTIDE SEQUENCE [LARGE SCALE GENOMIC DNA]</scope>
    <source>
        <strain evidence="3 4">ZF39</strain>
    </source>
</reference>
<dbReference type="PANTHER" id="PTHR38432">
    <property type="entry name" value="TELA-LIKE PROTEIN SAOUHSC_01408"/>
    <property type="match status" value="1"/>
</dbReference>
<accession>A0ABZ3FQ14</accession>
<evidence type="ECO:0000313" key="3">
    <source>
        <dbReference type="EMBL" id="XAN07265.1"/>
    </source>
</evidence>
<gene>
    <name evidence="3" type="ORF">AADG42_08145</name>
</gene>
<dbReference type="PANTHER" id="PTHR38432:SF1">
    <property type="entry name" value="TELA-LIKE PROTEIN SAOUHSC_01408"/>
    <property type="match status" value="1"/>
</dbReference>